<gene>
    <name evidence="1" type="ORF">PEVE_00008529</name>
</gene>
<dbReference type="Proteomes" id="UP001159427">
    <property type="component" value="Unassembled WGS sequence"/>
</dbReference>
<evidence type="ECO:0000313" key="1">
    <source>
        <dbReference type="EMBL" id="CAH3172597.1"/>
    </source>
</evidence>
<comment type="caution">
    <text evidence="1">The sequence shown here is derived from an EMBL/GenBank/DDBJ whole genome shotgun (WGS) entry which is preliminary data.</text>
</comment>
<organism evidence="1 2">
    <name type="scientific">Porites evermanni</name>
    <dbReference type="NCBI Taxonomy" id="104178"/>
    <lineage>
        <taxon>Eukaryota</taxon>
        <taxon>Metazoa</taxon>
        <taxon>Cnidaria</taxon>
        <taxon>Anthozoa</taxon>
        <taxon>Hexacorallia</taxon>
        <taxon>Scleractinia</taxon>
        <taxon>Fungiina</taxon>
        <taxon>Poritidae</taxon>
        <taxon>Porites</taxon>
    </lineage>
</organism>
<evidence type="ECO:0000313" key="2">
    <source>
        <dbReference type="Proteomes" id="UP001159427"/>
    </source>
</evidence>
<sequence length="49" mass="5572">MERGTFQDSAAKLFNILPANIRNCSDFKVYCREFLTGEEPLSGYTVNKP</sequence>
<name>A0ABN8R414_9CNID</name>
<keyword evidence="2" id="KW-1185">Reference proteome</keyword>
<proteinExistence type="predicted"/>
<protein>
    <submittedName>
        <fullName evidence="1">Uncharacterized protein</fullName>
    </submittedName>
</protein>
<feature type="non-terminal residue" evidence="1">
    <location>
        <position position="49"/>
    </location>
</feature>
<dbReference type="EMBL" id="CALNXI010001581">
    <property type="protein sequence ID" value="CAH3172597.1"/>
    <property type="molecule type" value="Genomic_DNA"/>
</dbReference>
<accession>A0ABN8R414</accession>
<reference evidence="1 2" key="1">
    <citation type="submission" date="2022-05" db="EMBL/GenBank/DDBJ databases">
        <authorList>
            <consortium name="Genoscope - CEA"/>
            <person name="William W."/>
        </authorList>
    </citation>
    <scope>NUCLEOTIDE SEQUENCE [LARGE SCALE GENOMIC DNA]</scope>
</reference>